<dbReference type="InterPro" id="IPR038721">
    <property type="entry name" value="IS701-like_DDE_dom"/>
</dbReference>
<evidence type="ECO:0000313" key="2">
    <source>
        <dbReference type="EMBL" id="MDR7156680.1"/>
    </source>
</evidence>
<accession>A0ABU1X541</accession>
<evidence type="ECO:0000259" key="1">
    <source>
        <dbReference type="Pfam" id="PF13546"/>
    </source>
</evidence>
<reference evidence="2 3" key="1">
    <citation type="submission" date="2023-07" db="EMBL/GenBank/DDBJ databases">
        <title>Sorghum-associated microbial communities from plants grown in Nebraska, USA.</title>
        <authorList>
            <person name="Schachtman D."/>
        </authorList>
    </citation>
    <scope>NUCLEOTIDE SEQUENCE [LARGE SCALE GENOMIC DNA]</scope>
    <source>
        <strain evidence="2 3">4256</strain>
    </source>
</reference>
<dbReference type="RefSeq" id="WP_409050399.1">
    <property type="nucleotide sequence ID" value="NZ_JAVDWV010000019.1"/>
</dbReference>
<name>A0ABU1X541_SPHXE</name>
<organism evidence="2 3">
    <name type="scientific">Sphingobium xenophagum</name>
    <dbReference type="NCBI Taxonomy" id="121428"/>
    <lineage>
        <taxon>Bacteria</taxon>
        <taxon>Pseudomonadati</taxon>
        <taxon>Pseudomonadota</taxon>
        <taxon>Alphaproteobacteria</taxon>
        <taxon>Sphingomonadales</taxon>
        <taxon>Sphingomonadaceae</taxon>
        <taxon>Sphingobium</taxon>
    </lineage>
</organism>
<dbReference type="Pfam" id="PF13546">
    <property type="entry name" value="DDE_5"/>
    <property type="match status" value="1"/>
</dbReference>
<sequence length="83" mass="8724">MSGMVSEDGSEATAFDGYVEGLIAVIGHAGRAEPLRNYCTGLMMPAARKSVEPLAAVTAPSRVSAKHQSLLHFVGQVPGLTRR</sequence>
<protein>
    <submittedName>
        <fullName evidence="2">SRSO17 transposase</fullName>
    </submittedName>
</protein>
<comment type="caution">
    <text evidence="2">The sequence shown here is derived from an EMBL/GenBank/DDBJ whole genome shotgun (WGS) entry which is preliminary data.</text>
</comment>
<feature type="domain" description="Transposase IS701-like DDE" evidence="1">
    <location>
        <begin position="24"/>
        <end position="77"/>
    </location>
</feature>
<gene>
    <name evidence="2" type="ORF">J2W40_003525</name>
</gene>
<proteinExistence type="predicted"/>
<dbReference type="EMBL" id="JAVDWV010000019">
    <property type="protein sequence ID" value="MDR7156680.1"/>
    <property type="molecule type" value="Genomic_DNA"/>
</dbReference>
<evidence type="ECO:0000313" key="3">
    <source>
        <dbReference type="Proteomes" id="UP001267638"/>
    </source>
</evidence>
<keyword evidence="3" id="KW-1185">Reference proteome</keyword>
<dbReference type="Proteomes" id="UP001267638">
    <property type="component" value="Unassembled WGS sequence"/>
</dbReference>